<dbReference type="GO" id="GO:0002937">
    <property type="term" value="P:tRNA 4-thiouridine biosynthesis"/>
    <property type="evidence" value="ECO:0007669"/>
    <property type="project" value="TreeGrafter"/>
</dbReference>
<feature type="binding site" evidence="11">
    <location>
        <begin position="183"/>
        <end position="184"/>
    </location>
    <ligand>
        <name>ATP</name>
        <dbReference type="ChEBI" id="CHEBI:30616"/>
    </ligand>
</feature>
<dbReference type="InterPro" id="IPR036873">
    <property type="entry name" value="Rhodanese-like_dom_sf"/>
</dbReference>
<dbReference type="Pfam" id="PF22025">
    <property type="entry name" value="ThiI_fer"/>
    <property type="match status" value="1"/>
</dbReference>
<dbReference type="FunFam" id="3.30.2130.30:FF:000002">
    <property type="entry name" value="tRNA sulfurtransferase"/>
    <property type="match status" value="1"/>
</dbReference>
<evidence type="ECO:0000256" key="6">
    <source>
        <dbReference type="ARBA" id="ARBA00022840"/>
    </source>
</evidence>
<accession>E5B2W2</accession>
<dbReference type="PANTHER" id="PTHR43209:SF1">
    <property type="entry name" value="TRNA SULFURTRANSFERASE"/>
    <property type="match status" value="1"/>
</dbReference>
<feature type="binding site" evidence="11">
    <location>
        <position position="265"/>
    </location>
    <ligand>
        <name>ATP</name>
        <dbReference type="ChEBI" id="CHEBI:30616"/>
    </ligand>
</feature>
<dbReference type="InterPro" id="IPR026340">
    <property type="entry name" value="THII_Thiazole_biosynth_dom"/>
</dbReference>
<keyword evidence="10 11" id="KW-0676">Redox-active center</keyword>
<dbReference type="InterPro" id="IPR020536">
    <property type="entry name" value="ThiI_AANH"/>
</dbReference>
<dbReference type="InterPro" id="IPR003720">
    <property type="entry name" value="tRNA_STrfase"/>
</dbReference>
<feature type="binding site" evidence="11">
    <location>
        <position position="296"/>
    </location>
    <ligand>
        <name>ATP</name>
        <dbReference type="ChEBI" id="CHEBI:30616"/>
    </ligand>
</feature>
<dbReference type="InterPro" id="IPR001763">
    <property type="entry name" value="Rhodanese-like_dom"/>
</dbReference>
<evidence type="ECO:0000256" key="8">
    <source>
        <dbReference type="ARBA" id="ARBA00022977"/>
    </source>
</evidence>
<keyword evidence="3 11" id="KW-0820">tRNA-binding</keyword>
<dbReference type="InterPro" id="IPR049961">
    <property type="entry name" value="ThiI_N"/>
</dbReference>
<dbReference type="Gene3D" id="3.30.2130.30">
    <property type="match status" value="1"/>
</dbReference>
<feature type="domain" description="Rhodanese" evidence="12">
    <location>
        <begin position="404"/>
        <end position="480"/>
    </location>
</feature>
<comment type="catalytic activity">
    <reaction evidence="11">
        <text>[ThiI sulfur-carrier protein]-S-sulfanyl-L-cysteine + a uridine in tRNA + 2 reduced [2Fe-2S]-[ferredoxin] + ATP + H(+) = [ThiI sulfur-carrier protein]-L-cysteine + a 4-thiouridine in tRNA + 2 oxidized [2Fe-2S]-[ferredoxin] + AMP + diphosphate</text>
        <dbReference type="Rhea" id="RHEA:24176"/>
        <dbReference type="Rhea" id="RHEA-COMP:10000"/>
        <dbReference type="Rhea" id="RHEA-COMP:10001"/>
        <dbReference type="Rhea" id="RHEA-COMP:13337"/>
        <dbReference type="Rhea" id="RHEA-COMP:13338"/>
        <dbReference type="Rhea" id="RHEA-COMP:13339"/>
        <dbReference type="Rhea" id="RHEA-COMP:13340"/>
        <dbReference type="ChEBI" id="CHEBI:15378"/>
        <dbReference type="ChEBI" id="CHEBI:29950"/>
        <dbReference type="ChEBI" id="CHEBI:30616"/>
        <dbReference type="ChEBI" id="CHEBI:33019"/>
        <dbReference type="ChEBI" id="CHEBI:33737"/>
        <dbReference type="ChEBI" id="CHEBI:33738"/>
        <dbReference type="ChEBI" id="CHEBI:61963"/>
        <dbReference type="ChEBI" id="CHEBI:65315"/>
        <dbReference type="ChEBI" id="CHEBI:136798"/>
        <dbReference type="ChEBI" id="CHEBI:456215"/>
        <dbReference type="EC" id="2.8.1.4"/>
    </reaction>
</comment>
<evidence type="ECO:0000256" key="4">
    <source>
        <dbReference type="ARBA" id="ARBA00022679"/>
    </source>
</evidence>
<dbReference type="SUPFAM" id="SSF52821">
    <property type="entry name" value="Rhodanese/Cell cycle control phosphatase"/>
    <property type="match status" value="1"/>
</dbReference>
<comment type="similarity">
    <text evidence="11">Belongs to the ThiI family.</text>
</comment>
<feature type="disulfide bond" description="Redox-active" evidence="11">
    <location>
        <begin position="344"/>
        <end position="456"/>
    </location>
</feature>
<dbReference type="GO" id="GO:0009229">
    <property type="term" value="P:thiamine diphosphate biosynthetic process"/>
    <property type="evidence" value="ECO:0007669"/>
    <property type="project" value="UniProtKB-UniRule"/>
</dbReference>
<keyword evidence="7 11" id="KW-0694">RNA-binding</keyword>
<dbReference type="InterPro" id="IPR014729">
    <property type="entry name" value="Rossmann-like_a/b/a_fold"/>
</dbReference>
<dbReference type="UniPathway" id="UPA00060"/>
<keyword evidence="8 11" id="KW-0784">Thiamine biosynthesis</keyword>
<dbReference type="PROSITE" id="PS51165">
    <property type="entry name" value="THUMP"/>
    <property type="match status" value="1"/>
</dbReference>
<comment type="subcellular location">
    <subcellularLocation>
        <location evidence="1 11">Cytoplasm</location>
    </subcellularLocation>
</comment>
<keyword evidence="5 11" id="KW-0547">Nucleotide-binding</keyword>
<name>E5B2W2_ERWAM</name>
<dbReference type="InterPro" id="IPR049962">
    <property type="entry name" value="THUMP_ThiI"/>
</dbReference>
<reference evidence="14" key="1">
    <citation type="journal article" date="2011" name="J. Bacteriol.">
        <title>Genome Sequence of an Erwinia amylovora Strain with Pathogenicity Restricted to Rubus Plants.</title>
        <authorList>
            <person name="Powney R."/>
            <person name="Smits T.H."/>
            <person name="Sawbridge T."/>
            <person name="Frey B."/>
            <person name="Blom J."/>
            <person name="Frey J.E."/>
            <person name="Plummer K.M."/>
            <person name="Beer S.V."/>
            <person name="Luck J."/>
            <person name="Duffy B."/>
            <person name="Rodoni B."/>
        </authorList>
    </citation>
    <scope>NUCLEOTIDE SEQUENCE</scope>
    <source>
        <strain evidence="14">ATCC BAA-2158</strain>
    </source>
</reference>
<dbReference type="GO" id="GO:0009228">
    <property type="term" value="P:thiamine biosynthetic process"/>
    <property type="evidence" value="ECO:0007669"/>
    <property type="project" value="UniProtKB-KW"/>
</dbReference>
<feature type="active site" description="Cysteine persulfide intermediate" evidence="11">
    <location>
        <position position="456"/>
    </location>
</feature>
<dbReference type="GO" id="GO:0004810">
    <property type="term" value="F:CCA tRNA nucleotidyltransferase activity"/>
    <property type="evidence" value="ECO:0007669"/>
    <property type="project" value="InterPro"/>
</dbReference>
<evidence type="ECO:0000256" key="10">
    <source>
        <dbReference type="ARBA" id="ARBA00023284"/>
    </source>
</evidence>
<dbReference type="CDD" id="cd01712">
    <property type="entry name" value="PPase_ThiI"/>
    <property type="match status" value="1"/>
</dbReference>
<dbReference type="NCBIfam" id="TIGR04271">
    <property type="entry name" value="ThiI_C_thiazole"/>
    <property type="match status" value="1"/>
</dbReference>
<dbReference type="PROSITE" id="PS50206">
    <property type="entry name" value="RHODANESE_3"/>
    <property type="match status" value="1"/>
</dbReference>
<dbReference type="GO" id="GO:0140741">
    <property type="term" value="F:tRNA-uracil-4 sulfurtransferase activity"/>
    <property type="evidence" value="ECO:0007669"/>
    <property type="project" value="UniProtKB-EC"/>
</dbReference>
<dbReference type="GO" id="GO:0005524">
    <property type="term" value="F:ATP binding"/>
    <property type="evidence" value="ECO:0007669"/>
    <property type="project" value="UniProtKB-UniRule"/>
</dbReference>
<evidence type="ECO:0000256" key="2">
    <source>
        <dbReference type="ARBA" id="ARBA00022490"/>
    </source>
</evidence>
<feature type="domain" description="THUMP" evidence="13">
    <location>
        <begin position="61"/>
        <end position="165"/>
    </location>
</feature>
<sequence length="482" mass="54692">MKFIIKLFPEITIKSQSVRLRFIKILTGNIRNVLKPFDETLAVVRHWDNIEVRAKDESQRAAIVAELTRIPGIHHVLAVEDRAYTDVHHIFEQTLEMNRERIEGKTFCVRVKRRGKHEFSSQDVERYVGGGLNQHVASAQVQLNRPQVTVNLEIDDDRLILVTARYEGIGGYPIGTQEDVLSLISGGFDSGVSSYMLMRRGCRVHYCFFNLGGAAHEIGVRQVAHYLWKRYGSTHRVRFVAINFEPVVGEILEKVDDGQMGVVLKRMMVRAASQIAERYGVQALVTGEALGQVSSQTLTNLRLIDNASDTLILRPLISHDKEHIIKLAREIGTEDFARTMPEYCGVISKSPTVKAVKAKIEQEEQHFDFAILDRVVAEATNVDIREIAEKTEEEVVEVETVASFSDQDVILDIRSADEQEARPLELDGVLVKSLPFYKLATQFGDLDQSKSWLLYCERGVMSRLQALYLHEQGFKNVKVYRP</sequence>
<dbReference type="NCBIfam" id="TIGR00342">
    <property type="entry name" value="tRNA uracil 4-sulfurtransferase ThiI"/>
    <property type="match status" value="1"/>
</dbReference>
<evidence type="ECO:0000259" key="12">
    <source>
        <dbReference type="PROSITE" id="PS50206"/>
    </source>
</evidence>
<evidence type="ECO:0000256" key="9">
    <source>
        <dbReference type="ARBA" id="ARBA00023157"/>
    </source>
</evidence>
<dbReference type="EMBL" id="FR719188">
    <property type="protein sequence ID" value="CBX79814.1"/>
    <property type="molecule type" value="Genomic_DNA"/>
</dbReference>
<keyword evidence="6 11" id="KW-0067">ATP-binding</keyword>
<dbReference type="SUPFAM" id="SSF52402">
    <property type="entry name" value="Adenine nucleotide alpha hydrolases-like"/>
    <property type="match status" value="1"/>
</dbReference>
<gene>
    <name evidence="11 14" type="primary">thiI</name>
    <name evidence="14" type="ORF">EAIL5_0994</name>
</gene>
<keyword evidence="4 11" id="KW-0808">Transferase</keyword>
<evidence type="ECO:0000256" key="1">
    <source>
        <dbReference type="ARBA" id="ARBA00004496"/>
    </source>
</evidence>
<comment type="function">
    <text evidence="11">Catalyzes the ATP-dependent transfer of a sulfur to tRNA to produce 4-thiouridine in position 8 of tRNAs, which functions as a near-UV photosensor. Also catalyzes the transfer of sulfur to the sulfur carrier protein ThiS, forming ThiS-thiocarboxylate. This is a step in the synthesis of thiazole, in the thiamine biosynthesis pathway. The sulfur is donated as persulfide by IscS.</text>
</comment>
<dbReference type="CDD" id="cd11716">
    <property type="entry name" value="THUMP_ThiI"/>
    <property type="match status" value="1"/>
</dbReference>
<dbReference type="PANTHER" id="PTHR43209">
    <property type="entry name" value="TRNA SULFURTRANSFERASE"/>
    <property type="match status" value="1"/>
</dbReference>
<dbReference type="Pfam" id="PF02568">
    <property type="entry name" value="ThiI"/>
    <property type="match status" value="1"/>
</dbReference>
<dbReference type="Pfam" id="PF02926">
    <property type="entry name" value="THUMP"/>
    <property type="match status" value="1"/>
</dbReference>
<feature type="binding site" evidence="11">
    <location>
        <position position="287"/>
    </location>
    <ligand>
        <name>ATP</name>
        <dbReference type="ChEBI" id="CHEBI:30616"/>
    </ligand>
</feature>
<dbReference type="InterPro" id="IPR054173">
    <property type="entry name" value="ThiI_fer"/>
</dbReference>
<dbReference type="HAMAP" id="MF_00021">
    <property type="entry name" value="ThiI"/>
    <property type="match status" value="1"/>
</dbReference>
<evidence type="ECO:0000256" key="5">
    <source>
        <dbReference type="ARBA" id="ARBA00022741"/>
    </source>
</evidence>
<dbReference type="Gene3D" id="3.40.250.10">
    <property type="entry name" value="Rhodanese-like domain"/>
    <property type="match status" value="1"/>
</dbReference>
<dbReference type="FunFam" id="3.40.50.620:FF:000029">
    <property type="entry name" value="tRNA sulfurtransferase"/>
    <property type="match status" value="1"/>
</dbReference>
<evidence type="ECO:0000256" key="7">
    <source>
        <dbReference type="ARBA" id="ARBA00022884"/>
    </source>
</evidence>
<dbReference type="AlphaFoldDB" id="E5B2W2"/>
<dbReference type="GO" id="GO:0000049">
    <property type="term" value="F:tRNA binding"/>
    <property type="evidence" value="ECO:0007669"/>
    <property type="project" value="UniProtKB-UniRule"/>
</dbReference>
<organism evidence="14">
    <name type="scientific">Erwinia amylovora ATCC BAA-2158</name>
    <dbReference type="NCBI Taxonomy" id="889211"/>
    <lineage>
        <taxon>Bacteria</taxon>
        <taxon>Pseudomonadati</taxon>
        <taxon>Pseudomonadota</taxon>
        <taxon>Gammaproteobacteria</taxon>
        <taxon>Enterobacterales</taxon>
        <taxon>Erwiniaceae</taxon>
        <taxon>Erwinia</taxon>
    </lineage>
</organism>
<comment type="catalytic activity">
    <reaction evidence="11">
        <text>[ThiS sulfur-carrier protein]-C-terminal Gly-Gly-AMP + S-sulfanyl-L-cysteinyl-[cysteine desulfurase] + AH2 = [ThiS sulfur-carrier protein]-C-terminal-Gly-aminoethanethioate + L-cysteinyl-[cysteine desulfurase] + A + AMP + 2 H(+)</text>
        <dbReference type="Rhea" id="RHEA:43340"/>
        <dbReference type="Rhea" id="RHEA-COMP:12157"/>
        <dbReference type="Rhea" id="RHEA-COMP:12158"/>
        <dbReference type="Rhea" id="RHEA-COMP:12910"/>
        <dbReference type="Rhea" id="RHEA-COMP:19908"/>
        <dbReference type="ChEBI" id="CHEBI:13193"/>
        <dbReference type="ChEBI" id="CHEBI:15378"/>
        <dbReference type="ChEBI" id="CHEBI:17499"/>
        <dbReference type="ChEBI" id="CHEBI:29950"/>
        <dbReference type="ChEBI" id="CHEBI:61963"/>
        <dbReference type="ChEBI" id="CHEBI:90618"/>
        <dbReference type="ChEBI" id="CHEBI:232372"/>
        <dbReference type="ChEBI" id="CHEBI:456215"/>
    </reaction>
</comment>
<dbReference type="SUPFAM" id="SSF143437">
    <property type="entry name" value="THUMP domain-like"/>
    <property type="match status" value="1"/>
</dbReference>
<dbReference type="FunFam" id="3.40.250.10:FF:000003">
    <property type="entry name" value="tRNA sulfurtransferase"/>
    <property type="match status" value="1"/>
</dbReference>
<proteinExistence type="inferred from homology"/>
<comment type="pathway">
    <text evidence="11">Cofactor biosynthesis; thiamine diphosphate biosynthesis.</text>
</comment>
<evidence type="ECO:0000259" key="13">
    <source>
        <dbReference type="PROSITE" id="PS51165"/>
    </source>
</evidence>
<dbReference type="SMART" id="SM00981">
    <property type="entry name" value="THUMP"/>
    <property type="match status" value="1"/>
</dbReference>
<dbReference type="InterPro" id="IPR050102">
    <property type="entry name" value="tRNA_sulfurtransferase_ThiI"/>
</dbReference>
<keyword evidence="9 11" id="KW-1015">Disulfide bond</keyword>
<dbReference type="GO" id="GO:0005829">
    <property type="term" value="C:cytosol"/>
    <property type="evidence" value="ECO:0007669"/>
    <property type="project" value="TreeGrafter"/>
</dbReference>
<evidence type="ECO:0000313" key="14">
    <source>
        <dbReference type="EMBL" id="CBX79814.1"/>
    </source>
</evidence>
<comment type="caution">
    <text evidence="11">Lacks conserved residue(s) required for the propagation of feature annotation.</text>
</comment>
<evidence type="ECO:0000256" key="11">
    <source>
        <dbReference type="HAMAP-Rule" id="MF_00021"/>
    </source>
</evidence>
<dbReference type="EC" id="2.8.1.4" evidence="11"/>
<dbReference type="InterPro" id="IPR004114">
    <property type="entry name" value="THUMP_dom"/>
</dbReference>
<keyword evidence="2 11" id="KW-0963">Cytoplasm</keyword>
<evidence type="ECO:0000256" key="3">
    <source>
        <dbReference type="ARBA" id="ARBA00022555"/>
    </source>
</evidence>
<dbReference type="Gene3D" id="3.40.50.620">
    <property type="entry name" value="HUPs"/>
    <property type="match status" value="1"/>
</dbReference>
<protein>
    <recommendedName>
        <fullName evidence="11">tRNA sulfurtransferase</fullName>
        <ecNumber evidence="11">2.8.1.4</ecNumber>
    </recommendedName>
    <alternativeName>
        <fullName evidence="11">Sulfur carrier protein ThiS sulfurtransferase</fullName>
    </alternativeName>
    <alternativeName>
        <fullName evidence="11">Thiamine biosynthesis protein ThiI</fullName>
    </alternativeName>
    <alternativeName>
        <fullName evidence="11">tRNA 4-thiouridine synthase</fullName>
    </alternativeName>
</protein>
<dbReference type="GO" id="GO:0052837">
    <property type="term" value="P:thiazole biosynthetic process"/>
    <property type="evidence" value="ECO:0007669"/>
    <property type="project" value="InterPro"/>
</dbReference>